<name>A0ABY7PYL8_9ACTN</name>
<evidence type="ECO:0000313" key="2">
    <source>
        <dbReference type="EMBL" id="WBP85314.1"/>
    </source>
</evidence>
<gene>
    <name evidence="2" type="ORF">O1G21_05190</name>
</gene>
<accession>A0ABY7PYL8</accession>
<evidence type="ECO:0000256" key="1">
    <source>
        <dbReference type="SAM" id="MobiDB-lite"/>
    </source>
</evidence>
<evidence type="ECO:0000313" key="3">
    <source>
        <dbReference type="Proteomes" id="UP001212821"/>
    </source>
</evidence>
<dbReference type="InterPro" id="IPR016032">
    <property type="entry name" value="Sig_transdc_resp-reg_C-effctor"/>
</dbReference>
<protein>
    <recommendedName>
        <fullName evidence="4">HTH luxR-type domain-containing protein</fullName>
    </recommendedName>
</protein>
<dbReference type="EMBL" id="CP115450">
    <property type="protein sequence ID" value="WBP85314.1"/>
    <property type="molecule type" value="Genomic_DNA"/>
</dbReference>
<evidence type="ECO:0008006" key="4">
    <source>
        <dbReference type="Google" id="ProtNLM"/>
    </source>
</evidence>
<dbReference type="RefSeq" id="WP_270141189.1">
    <property type="nucleotide sequence ID" value="NZ_CP115450.1"/>
</dbReference>
<keyword evidence="3" id="KW-1185">Reference proteome</keyword>
<sequence>MPAQHGPVAHPARRQRQRLTPVRPDLAVTGLTRPLELAVLAHQEQLAELRTAFTAAEQAYQDVMRQAQLPIRLLAGEEISPALEKAIASRLGMSTRTVSSHVQKASELLGSRSRGHLGYIIAREGVLEEQLDEP</sequence>
<dbReference type="Proteomes" id="UP001212821">
    <property type="component" value="Chromosome"/>
</dbReference>
<dbReference type="InterPro" id="IPR036388">
    <property type="entry name" value="WH-like_DNA-bd_sf"/>
</dbReference>
<organism evidence="2 3">
    <name type="scientific">Kitasatospora cathayae</name>
    <dbReference type="NCBI Taxonomy" id="3004092"/>
    <lineage>
        <taxon>Bacteria</taxon>
        <taxon>Bacillati</taxon>
        <taxon>Actinomycetota</taxon>
        <taxon>Actinomycetes</taxon>
        <taxon>Kitasatosporales</taxon>
        <taxon>Streptomycetaceae</taxon>
        <taxon>Kitasatospora</taxon>
    </lineage>
</organism>
<proteinExistence type="predicted"/>
<feature type="region of interest" description="Disordered" evidence="1">
    <location>
        <begin position="1"/>
        <end position="21"/>
    </location>
</feature>
<dbReference type="Gene3D" id="1.10.10.10">
    <property type="entry name" value="Winged helix-like DNA-binding domain superfamily/Winged helix DNA-binding domain"/>
    <property type="match status" value="1"/>
</dbReference>
<dbReference type="SUPFAM" id="SSF46894">
    <property type="entry name" value="C-terminal effector domain of the bipartite response regulators"/>
    <property type="match status" value="1"/>
</dbReference>
<reference evidence="3" key="1">
    <citation type="submission" date="2022-12" db="EMBL/GenBank/DDBJ databases">
        <authorList>
            <person name="Mo P."/>
        </authorList>
    </citation>
    <scope>NUCLEOTIDE SEQUENCE [LARGE SCALE GENOMIC DNA]</scope>
    <source>
        <strain evidence="3">HUAS 3-15</strain>
    </source>
</reference>